<dbReference type="PROSITE" id="PS50977">
    <property type="entry name" value="HTH_TETR_2"/>
    <property type="match status" value="1"/>
</dbReference>
<dbReference type="InterPro" id="IPR009057">
    <property type="entry name" value="Homeodomain-like_sf"/>
</dbReference>
<dbReference type="InterPro" id="IPR001647">
    <property type="entry name" value="HTH_TetR"/>
</dbReference>
<dbReference type="PANTHER" id="PTHR47752:SF1">
    <property type="entry name" value="HTH-TYPE TRANSCRIPTIONAL REPRESSOR FABR"/>
    <property type="match status" value="1"/>
</dbReference>
<dbReference type="PANTHER" id="PTHR47752">
    <property type="entry name" value="HTH-TYPE TRANSCRIPTIONAL REPRESSOR FABR"/>
    <property type="match status" value="1"/>
</dbReference>
<dbReference type="AlphaFoldDB" id="A0A2S5TH29"/>
<feature type="domain" description="HTH tetR-type" evidence="4">
    <location>
        <begin position="22"/>
        <end position="83"/>
    </location>
</feature>
<gene>
    <name evidence="5" type="ORF">C3942_09490</name>
</gene>
<dbReference type="InterPro" id="IPR050692">
    <property type="entry name" value="HTH_transcr_repressor_FabR"/>
</dbReference>
<name>A0A2S5TH29_9GAMM</name>
<protein>
    <submittedName>
        <fullName evidence="5">TetR family transcriptional regulator</fullName>
    </submittedName>
</protein>
<organism evidence="5 6">
    <name type="scientific">Solimonas fluminis</name>
    <dbReference type="NCBI Taxonomy" id="2086571"/>
    <lineage>
        <taxon>Bacteria</taxon>
        <taxon>Pseudomonadati</taxon>
        <taxon>Pseudomonadota</taxon>
        <taxon>Gammaproteobacteria</taxon>
        <taxon>Nevskiales</taxon>
        <taxon>Nevskiaceae</taxon>
        <taxon>Solimonas</taxon>
    </lineage>
</organism>
<dbReference type="SUPFAM" id="SSF48498">
    <property type="entry name" value="Tetracyclin repressor-like, C-terminal domain"/>
    <property type="match status" value="1"/>
</dbReference>
<dbReference type="SUPFAM" id="SSF46689">
    <property type="entry name" value="Homeodomain-like"/>
    <property type="match status" value="1"/>
</dbReference>
<dbReference type="InterPro" id="IPR036271">
    <property type="entry name" value="Tet_transcr_reg_TetR-rel_C_sf"/>
</dbReference>
<keyword evidence="1 2" id="KW-0238">DNA-binding</keyword>
<feature type="DNA-binding region" description="H-T-H motif" evidence="2">
    <location>
        <begin position="46"/>
        <end position="65"/>
    </location>
</feature>
<dbReference type="Proteomes" id="UP000238220">
    <property type="component" value="Unassembled WGS sequence"/>
</dbReference>
<feature type="region of interest" description="Disordered" evidence="3">
    <location>
        <begin position="1"/>
        <end position="21"/>
    </location>
</feature>
<evidence type="ECO:0000256" key="1">
    <source>
        <dbReference type="ARBA" id="ARBA00023125"/>
    </source>
</evidence>
<evidence type="ECO:0000256" key="2">
    <source>
        <dbReference type="PROSITE-ProRule" id="PRU00335"/>
    </source>
</evidence>
<evidence type="ECO:0000259" key="4">
    <source>
        <dbReference type="PROSITE" id="PS50977"/>
    </source>
</evidence>
<feature type="compositionally biased region" description="Acidic residues" evidence="3">
    <location>
        <begin position="1"/>
        <end position="10"/>
    </location>
</feature>
<proteinExistence type="predicted"/>
<dbReference type="GO" id="GO:0003677">
    <property type="term" value="F:DNA binding"/>
    <property type="evidence" value="ECO:0007669"/>
    <property type="project" value="UniProtKB-UniRule"/>
</dbReference>
<dbReference type="EMBL" id="PSNW01000004">
    <property type="protein sequence ID" value="PPE74252.1"/>
    <property type="molecule type" value="Genomic_DNA"/>
</dbReference>
<keyword evidence="6" id="KW-1185">Reference proteome</keyword>
<dbReference type="Gene3D" id="1.10.357.10">
    <property type="entry name" value="Tetracycline Repressor, domain 2"/>
    <property type="match status" value="1"/>
</dbReference>
<dbReference type="Gene3D" id="1.10.10.60">
    <property type="entry name" value="Homeodomain-like"/>
    <property type="match status" value="1"/>
</dbReference>
<comment type="caution">
    <text evidence="5">The sequence shown here is derived from an EMBL/GenBank/DDBJ whole genome shotgun (WGS) entry which is preliminary data.</text>
</comment>
<sequence>MADMTEDIVETTERGSVMGRGTGGRQKLIEAALELASTTRSLASLGLREVTRCAGLAPNAFYRHFRDFDDLGLAAVDMMSSGLRSGLRERRLSLVRARKGPIVSADGAIVPSGREAIRATVGLVLDYVTEHPTAYVVGIRELNGSSPRMRAAVRKLLDDFARDMVEDIQQMLDAPMTDAVSMQEIGRQIIQQMTFFSMEYLEQPQRRDEIREQAERFILRMFVGEMALQAMTPKKKAGRK</sequence>
<evidence type="ECO:0000313" key="5">
    <source>
        <dbReference type="EMBL" id="PPE74252.1"/>
    </source>
</evidence>
<accession>A0A2S5TH29</accession>
<reference evidence="5 6" key="1">
    <citation type="submission" date="2018-02" db="EMBL/GenBank/DDBJ databases">
        <title>Genome sequencing of Solimonas sp. HR-BB.</title>
        <authorList>
            <person name="Lee Y."/>
            <person name="Jeon C.O."/>
        </authorList>
    </citation>
    <scope>NUCLEOTIDE SEQUENCE [LARGE SCALE GENOMIC DNA]</scope>
    <source>
        <strain evidence="5 6">HR-BB</strain>
    </source>
</reference>
<evidence type="ECO:0000313" key="6">
    <source>
        <dbReference type="Proteomes" id="UP000238220"/>
    </source>
</evidence>
<evidence type="ECO:0000256" key="3">
    <source>
        <dbReference type="SAM" id="MobiDB-lite"/>
    </source>
</evidence>